<gene>
    <name evidence="2" type="ORF">OIDMADRAFT_39718</name>
</gene>
<protein>
    <recommendedName>
        <fullName evidence="1">Hemerythrin-like domain-containing protein</fullName>
    </recommendedName>
</protein>
<sequence>MATLLSTISRDHSEIVQYYKNILDSPDNETATRWYNQFSWALSRHLKAEELVVYPALKNRLGKKGKIIVEKDQLEIQTIQMKLENIRSVKVDSTEFVPALESLINDTAGHFNEVEMADLPALDGVLSLGESKRLSESFMRVKLPDLLHSHTSNGFLFSAPFSWLAAPVNFLCNIPRKYPDKTMTRKDATKTDEMG</sequence>
<reference evidence="2 3" key="1">
    <citation type="submission" date="2014-04" db="EMBL/GenBank/DDBJ databases">
        <authorList>
            <consortium name="DOE Joint Genome Institute"/>
            <person name="Kuo A."/>
            <person name="Martino E."/>
            <person name="Perotto S."/>
            <person name="Kohler A."/>
            <person name="Nagy L.G."/>
            <person name="Floudas D."/>
            <person name="Copeland A."/>
            <person name="Barry K.W."/>
            <person name="Cichocki N."/>
            <person name="Veneault-Fourrey C."/>
            <person name="LaButti K."/>
            <person name="Lindquist E.A."/>
            <person name="Lipzen A."/>
            <person name="Lundell T."/>
            <person name="Morin E."/>
            <person name="Murat C."/>
            <person name="Sun H."/>
            <person name="Tunlid A."/>
            <person name="Henrissat B."/>
            <person name="Grigoriev I.V."/>
            <person name="Hibbett D.S."/>
            <person name="Martin F."/>
            <person name="Nordberg H.P."/>
            <person name="Cantor M.N."/>
            <person name="Hua S.X."/>
        </authorList>
    </citation>
    <scope>NUCLEOTIDE SEQUENCE [LARGE SCALE GENOMIC DNA]</scope>
    <source>
        <strain evidence="2 3">Zn</strain>
    </source>
</reference>
<dbReference type="STRING" id="913774.A0A0C3HJU6"/>
<feature type="domain" description="Hemerythrin-like" evidence="1">
    <location>
        <begin position="4"/>
        <end position="121"/>
    </location>
</feature>
<dbReference type="InParanoid" id="A0A0C3HJU6"/>
<name>A0A0C3HJU6_OIDMZ</name>
<evidence type="ECO:0000313" key="2">
    <source>
        <dbReference type="EMBL" id="KIN03360.1"/>
    </source>
</evidence>
<proteinExistence type="predicted"/>
<dbReference type="PANTHER" id="PTHR35585">
    <property type="entry name" value="HHE DOMAIN PROTEIN (AFU_ORTHOLOGUE AFUA_4G00730)"/>
    <property type="match status" value="1"/>
</dbReference>
<dbReference type="AlphaFoldDB" id="A0A0C3HJU6"/>
<organism evidence="2 3">
    <name type="scientific">Oidiodendron maius (strain Zn)</name>
    <dbReference type="NCBI Taxonomy" id="913774"/>
    <lineage>
        <taxon>Eukaryota</taxon>
        <taxon>Fungi</taxon>
        <taxon>Dikarya</taxon>
        <taxon>Ascomycota</taxon>
        <taxon>Pezizomycotina</taxon>
        <taxon>Leotiomycetes</taxon>
        <taxon>Leotiomycetes incertae sedis</taxon>
        <taxon>Myxotrichaceae</taxon>
        <taxon>Oidiodendron</taxon>
    </lineage>
</organism>
<keyword evidence="3" id="KW-1185">Reference proteome</keyword>
<dbReference type="PANTHER" id="PTHR35585:SF1">
    <property type="entry name" value="HHE DOMAIN PROTEIN (AFU_ORTHOLOGUE AFUA_4G00730)"/>
    <property type="match status" value="1"/>
</dbReference>
<dbReference type="HOGENOM" id="CLU_079417_0_0_1"/>
<reference evidence="3" key="2">
    <citation type="submission" date="2015-01" db="EMBL/GenBank/DDBJ databases">
        <title>Evolutionary Origins and Diversification of the Mycorrhizal Mutualists.</title>
        <authorList>
            <consortium name="DOE Joint Genome Institute"/>
            <consortium name="Mycorrhizal Genomics Consortium"/>
            <person name="Kohler A."/>
            <person name="Kuo A."/>
            <person name="Nagy L.G."/>
            <person name="Floudas D."/>
            <person name="Copeland A."/>
            <person name="Barry K.W."/>
            <person name="Cichocki N."/>
            <person name="Veneault-Fourrey C."/>
            <person name="LaButti K."/>
            <person name="Lindquist E.A."/>
            <person name="Lipzen A."/>
            <person name="Lundell T."/>
            <person name="Morin E."/>
            <person name="Murat C."/>
            <person name="Riley R."/>
            <person name="Ohm R."/>
            <person name="Sun H."/>
            <person name="Tunlid A."/>
            <person name="Henrissat B."/>
            <person name="Grigoriev I.V."/>
            <person name="Hibbett D.S."/>
            <person name="Martin F."/>
        </authorList>
    </citation>
    <scope>NUCLEOTIDE SEQUENCE [LARGE SCALE GENOMIC DNA]</scope>
    <source>
        <strain evidence="3">Zn</strain>
    </source>
</reference>
<dbReference type="OrthoDB" id="9983919at2759"/>
<dbReference type="Pfam" id="PF01814">
    <property type="entry name" value="Hemerythrin"/>
    <property type="match status" value="1"/>
</dbReference>
<dbReference type="InterPro" id="IPR012312">
    <property type="entry name" value="Hemerythrin-like"/>
</dbReference>
<evidence type="ECO:0000313" key="3">
    <source>
        <dbReference type="Proteomes" id="UP000054321"/>
    </source>
</evidence>
<accession>A0A0C3HJU6</accession>
<dbReference type="EMBL" id="KN832873">
    <property type="protein sequence ID" value="KIN03360.1"/>
    <property type="molecule type" value="Genomic_DNA"/>
</dbReference>
<dbReference type="Proteomes" id="UP000054321">
    <property type="component" value="Unassembled WGS sequence"/>
</dbReference>
<evidence type="ECO:0000259" key="1">
    <source>
        <dbReference type="Pfam" id="PF01814"/>
    </source>
</evidence>